<name>F6FPP4_ISOV2</name>
<dbReference type="EMBL" id="CP002810">
    <property type="protein sequence ID" value="AEG44776.1"/>
    <property type="molecule type" value="Genomic_DNA"/>
</dbReference>
<feature type="compositionally biased region" description="Low complexity" evidence="1">
    <location>
        <begin position="16"/>
        <end position="57"/>
    </location>
</feature>
<proteinExistence type="predicted"/>
<sequence length="275" mass="29117">MRSSSDRAGVRSFLGARSAPSRPTRTTSLPSASTSACTCATSSSSAVSTSSGVVSGADAPQVDRRALPHDLEPAVRRQPEDSRRLAETGGDLRADPVVPDADRAVQARGAQDGVLDAASHLLGVLGVAADEGLVPAEDLDHGAEPAQRLHHLLRRRPVRLVVDRQHDRVRHLADREAQRHAGADAERARLVRRGRDHGPLPRVAAPADDHRLAGELRAAQDLDRDEELVQVDVQHPPEGARAHTGHLRTHCSTWAGPGAAPVAGPTGIGEREGDP</sequence>
<protein>
    <submittedName>
        <fullName evidence="2">Uncharacterized protein</fullName>
    </submittedName>
</protein>
<evidence type="ECO:0000256" key="1">
    <source>
        <dbReference type="SAM" id="MobiDB-lite"/>
    </source>
</evidence>
<dbReference type="STRING" id="743718.Isova_2041"/>
<dbReference type="Proteomes" id="UP000009236">
    <property type="component" value="Chromosome"/>
</dbReference>
<dbReference type="KEGG" id="iva:Isova_2041"/>
<evidence type="ECO:0000313" key="3">
    <source>
        <dbReference type="Proteomes" id="UP000009236"/>
    </source>
</evidence>
<feature type="region of interest" description="Disordered" evidence="1">
    <location>
        <begin position="1"/>
        <end position="96"/>
    </location>
</feature>
<organism evidence="3">
    <name type="scientific">Isoptericola variabilis (strain 225)</name>
    <dbReference type="NCBI Taxonomy" id="743718"/>
    <lineage>
        <taxon>Bacteria</taxon>
        <taxon>Bacillati</taxon>
        <taxon>Actinomycetota</taxon>
        <taxon>Actinomycetes</taxon>
        <taxon>Micrococcales</taxon>
        <taxon>Promicromonosporaceae</taxon>
        <taxon>Isoptericola</taxon>
    </lineage>
</organism>
<feature type="region of interest" description="Disordered" evidence="1">
    <location>
        <begin position="253"/>
        <end position="275"/>
    </location>
</feature>
<reference evidence="2 3" key="1">
    <citation type="submission" date="2011-05" db="EMBL/GenBank/DDBJ databases">
        <title>Complete sequence of Isoptericola variabilis 225.</title>
        <authorList>
            <consortium name="US DOE Joint Genome Institute"/>
            <person name="Lucas S."/>
            <person name="Han J."/>
            <person name="Lapidus A."/>
            <person name="Cheng J.-F."/>
            <person name="Goodwin L."/>
            <person name="Pitluck S."/>
            <person name="Peters L."/>
            <person name="Mikhailova N."/>
            <person name="Zeytun A."/>
            <person name="Han C."/>
            <person name="Tapia R."/>
            <person name="Land M."/>
            <person name="Hauser L."/>
            <person name="Kyrpides N."/>
            <person name="Ivanova N."/>
            <person name="Pagani I."/>
            <person name="Siebers A."/>
            <person name="Allgaier M."/>
            <person name="Thelen M."/>
            <person name="Hugenholtz P."/>
            <person name="Gladden J."/>
            <person name="Woyke T."/>
        </authorList>
    </citation>
    <scope>NUCLEOTIDE SEQUENCE [LARGE SCALE GENOMIC DNA]</scope>
    <source>
        <strain evidence="3">225</strain>
    </source>
</reference>
<dbReference type="HOGENOM" id="CLU_1011120_0_0_11"/>
<accession>F6FPP4</accession>
<gene>
    <name evidence="2" type="ordered locus">Isova_2041</name>
</gene>
<feature type="compositionally biased region" description="Low complexity" evidence="1">
    <location>
        <begin position="255"/>
        <end position="265"/>
    </location>
</feature>
<dbReference type="AlphaFoldDB" id="F6FPP4"/>
<evidence type="ECO:0000313" key="2">
    <source>
        <dbReference type="EMBL" id="AEG44776.1"/>
    </source>
</evidence>
<keyword evidence="3" id="KW-1185">Reference proteome</keyword>
<feature type="compositionally biased region" description="Basic and acidic residues" evidence="1">
    <location>
        <begin position="61"/>
        <end position="96"/>
    </location>
</feature>